<dbReference type="RefSeq" id="WP_026788924.1">
    <property type="nucleotide sequence ID" value="NZ_JBIIEP010000030.1"/>
</dbReference>
<dbReference type="PROSITE" id="PS50046">
    <property type="entry name" value="PHYTOCHROME_2"/>
    <property type="match status" value="1"/>
</dbReference>
<name>A0A1J1JJ46_PLAAG</name>
<dbReference type="InterPro" id="IPR003018">
    <property type="entry name" value="GAF"/>
</dbReference>
<dbReference type="Pfam" id="PF01590">
    <property type="entry name" value="GAF"/>
    <property type="match status" value="1"/>
</dbReference>
<evidence type="ECO:0000313" key="2">
    <source>
        <dbReference type="EMBL" id="CUM61560.1"/>
    </source>
</evidence>
<dbReference type="InterPro" id="IPR016132">
    <property type="entry name" value="Phyto_chromo_attachment"/>
</dbReference>
<dbReference type="Gene3D" id="3.30.450.40">
    <property type="match status" value="1"/>
</dbReference>
<dbReference type="EMBL" id="LO018304">
    <property type="protein sequence ID" value="CUM61560.1"/>
    <property type="molecule type" value="Genomic_DNA"/>
</dbReference>
<protein>
    <submittedName>
        <fullName evidence="2">Uncharacterized protein</fullName>
    </submittedName>
</protein>
<feature type="region of interest" description="Disordered" evidence="1">
    <location>
        <begin position="1"/>
        <end position="26"/>
    </location>
</feature>
<organism evidence="2">
    <name type="scientific">Planktothrix agardhii</name>
    <name type="common">Oscillatoria agardhii</name>
    <dbReference type="NCBI Taxonomy" id="1160"/>
    <lineage>
        <taxon>Bacteria</taxon>
        <taxon>Bacillati</taxon>
        <taxon>Cyanobacteriota</taxon>
        <taxon>Cyanophyceae</taxon>
        <taxon>Oscillatoriophycideae</taxon>
        <taxon>Oscillatoriales</taxon>
        <taxon>Microcoleaceae</taxon>
        <taxon>Planktothrix</taxon>
    </lineage>
</organism>
<proteinExistence type="predicted"/>
<accession>A0A1J1JJ46</accession>
<dbReference type="AlphaFoldDB" id="A0A1J1JJ46"/>
<sequence length="187" mass="21509">MNSSPTPNEFNNIEDRENQPDSGDPGLQRFALRLKNSMGRDILVQTELDKLRTQLQCDRVILYYLYYQWKGQVTFESSSQPIFSIYGSTGADDCFNQEYAQLYQQGRIRAISDIETAAIHPCHQNFLRSIYVRANLVVPVIVDNELWGLLIAHHCRFPHLWSASEFELLKTAAETLSTAPEILNLKR</sequence>
<dbReference type="SMART" id="SM00065">
    <property type="entry name" value="GAF"/>
    <property type="match status" value="1"/>
</dbReference>
<evidence type="ECO:0000256" key="1">
    <source>
        <dbReference type="SAM" id="MobiDB-lite"/>
    </source>
</evidence>
<reference evidence="2" key="1">
    <citation type="submission" date="2015-09" db="EMBL/GenBank/DDBJ databases">
        <authorList>
            <person name="Jackson K.R."/>
            <person name="Lunt B.L."/>
            <person name="Fisher J.N.B."/>
            <person name="Gardner A.V."/>
            <person name="Bailey M.E."/>
            <person name="Deus L.M."/>
            <person name="Earl A.S."/>
            <person name="Gibby P.D."/>
            <person name="Hartmann K.A."/>
            <person name="Liu J.E."/>
            <person name="Manci A.M."/>
            <person name="Nielsen D.A."/>
            <person name="Solomon M.B."/>
            <person name="Breakwell D.P."/>
            <person name="Burnett S.H."/>
            <person name="Grose J.H."/>
        </authorList>
    </citation>
    <scope>NUCLEOTIDE SEQUENCE</scope>
    <source>
        <strain evidence="2">7805</strain>
    </source>
</reference>
<dbReference type="SUPFAM" id="SSF55781">
    <property type="entry name" value="GAF domain-like"/>
    <property type="match status" value="1"/>
</dbReference>
<gene>
    <name evidence="2" type="ORF">PLAM_3594</name>
</gene>
<dbReference type="InterPro" id="IPR029016">
    <property type="entry name" value="GAF-like_dom_sf"/>
</dbReference>
<feature type="compositionally biased region" description="Polar residues" evidence="1">
    <location>
        <begin position="1"/>
        <end position="11"/>
    </location>
</feature>